<dbReference type="VEuPathDB" id="FungiDB:PGTG_05403"/>
<dbReference type="GeneID" id="10531265"/>
<protein>
    <submittedName>
        <fullName evidence="2">Uncharacterized protein</fullName>
    </submittedName>
</protein>
<dbReference type="AlphaFoldDB" id="E3K472"/>
<evidence type="ECO:0000313" key="2">
    <source>
        <dbReference type="EMBL" id="EFP79082.2"/>
    </source>
</evidence>
<proteinExistence type="predicted"/>
<feature type="region of interest" description="Disordered" evidence="1">
    <location>
        <begin position="1"/>
        <end position="72"/>
    </location>
</feature>
<accession>E3K472</accession>
<reference key="1">
    <citation type="submission" date="2007-01" db="EMBL/GenBank/DDBJ databases">
        <title>The Genome Sequence of Puccinia graminis f. sp. tritici Strain CRL 75-36-700-3.</title>
        <authorList>
            <consortium name="The Broad Institute Genome Sequencing Platform"/>
            <person name="Birren B."/>
            <person name="Lander E."/>
            <person name="Galagan J."/>
            <person name="Nusbaum C."/>
            <person name="Devon K."/>
            <person name="Cuomo C."/>
            <person name="Jaffe D."/>
            <person name="Butler J."/>
            <person name="Alvarez P."/>
            <person name="Gnerre S."/>
            <person name="Grabherr M."/>
            <person name="Mauceli E."/>
            <person name="Brockman W."/>
            <person name="Young S."/>
            <person name="LaButti K."/>
            <person name="Sykes S."/>
            <person name="DeCaprio D."/>
            <person name="Crawford M."/>
            <person name="Koehrsen M."/>
            <person name="Engels R."/>
            <person name="Montgomery P."/>
            <person name="Pearson M."/>
            <person name="Howarth C."/>
            <person name="Larson L."/>
            <person name="White J."/>
            <person name="Zeng Q."/>
            <person name="Kodira C."/>
            <person name="Yandava C."/>
            <person name="Alvarado L."/>
            <person name="O'Leary S."/>
            <person name="Szabo L."/>
            <person name="Dean R."/>
            <person name="Schein J."/>
        </authorList>
    </citation>
    <scope>NUCLEOTIDE SEQUENCE</scope>
    <source>
        <strain>CRL 75-36-700-3</strain>
    </source>
</reference>
<name>E3K472_PUCGT</name>
<dbReference type="EMBL" id="DS178272">
    <property type="protein sequence ID" value="EFP79082.2"/>
    <property type="molecule type" value="Genomic_DNA"/>
</dbReference>
<dbReference type="HOGENOM" id="CLU_2723402_0_0_1"/>
<dbReference type="KEGG" id="pgr:PGTG_05403"/>
<evidence type="ECO:0000256" key="1">
    <source>
        <dbReference type="SAM" id="MobiDB-lite"/>
    </source>
</evidence>
<dbReference type="RefSeq" id="XP_003323501.2">
    <property type="nucleotide sequence ID" value="XM_003323453.2"/>
</dbReference>
<organism evidence="2 3">
    <name type="scientific">Puccinia graminis f. sp. tritici (strain CRL 75-36-700-3 / race SCCL)</name>
    <name type="common">Black stem rust fungus</name>
    <dbReference type="NCBI Taxonomy" id="418459"/>
    <lineage>
        <taxon>Eukaryota</taxon>
        <taxon>Fungi</taxon>
        <taxon>Dikarya</taxon>
        <taxon>Basidiomycota</taxon>
        <taxon>Pucciniomycotina</taxon>
        <taxon>Pucciniomycetes</taxon>
        <taxon>Pucciniales</taxon>
        <taxon>Pucciniaceae</taxon>
        <taxon>Puccinia</taxon>
    </lineage>
</organism>
<sequence length="72" mass="8302">MPRTLGYRLERSDCARNGPLTPQRPRIVVRRSRTNRIVVGQPRRAPSAPEHPTERQHPSHCPPRPPKGPRRL</sequence>
<dbReference type="Proteomes" id="UP000008783">
    <property type="component" value="Unassembled WGS sequence"/>
</dbReference>
<keyword evidence="3" id="KW-1185">Reference proteome</keyword>
<dbReference type="InParanoid" id="E3K472"/>
<evidence type="ECO:0000313" key="3">
    <source>
        <dbReference type="Proteomes" id="UP000008783"/>
    </source>
</evidence>
<reference evidence="3" key="2">
    <citation type="journal article" date="2011" name="Proc. Natl. Acad. Sci. U.S.A.">
        <title>Obligate biotrophy features unraveled by the genomic analysis of rust fungi.</title>
        <authorList>
            <person name="Duplessis S."/>
            <person name="Cuomo C.A."/>
            <person name="Lin Y.-C."/>
            <person name="Aerts A."/>
            <person name="Tisserant E."/>
            <person name="Veneault-Fourrey C."/>
            <person name="Joly D.L."/>
            <person name="Hacquard S."/>
            <person name="Amselem J."/>
            <person name="Cantarel B.L."/>
            <person name="Chiu R."/>
            <person name="Coutinho P.M."/>
            <person name="Feau N."/>
            <person name="Field M."/>
            <person name="Frey P."/>
            <person name="Gelhaye E."/>
            <person name="Goldberg J."/>
            <person name="Grabherr M.G."/>
            <person name="Kodira C.D."/>
            <person name="Kohler A."/>
            <person name="Kuees U."/>
            <person name="Lindquist E.A."/>
            <person name="Lucas S.M."/>
            <person name="Mago R."/>
            <person name="Mauceli E."/>
            <person name="Morin E."/>
            <person name="Murat C."/>
            <person name="Pangilinan J.L."/>
            <person name="Park R."/>
            <person name="Pearson M."/>
            <person name="Quesneville H."/>
            <person name="Rouhier N."/>
            <person name="Sakthikumar S."/>
            <person name="Salamov A.A."/>
            <person name="Schmutz J."/>
            <person name="Selles B."/>
            <person name="Shapiro H."/>
            <person name="Tanguay P."/>
            <person name="Tuskan G.A."/>
            <person name="Henrissat B."/>
            <person name="Van de Peer Y."/>
            <person name="Rouze P."/>
            <person name="Ellis J.G."/>
            <person name="Dodds P.N."/>
            <person name="Schein J.E."/>
            <person name="Zhong S."/>
            <person name="Hamelin R.C."/>
            <person name="Grigoriev I.V."/>
            <person name="Szabo L.J."/>
            <person name="Martin F."/>
        </authorList>
    </citation>
    <scope>NUCLEOTIDE SEQUENCE [LARGE SCALE GENOMIC DNA]</scope>
    <source>
        <strain evidence="3">CRL 75-36-700-3 / race SCCL</strain>
    </source>
</reference>
<gene>
    <name evidence="2" type="ORF">PGTG_05403</name>
</gene>